<dbReference type="PANTHER" id="PTHR33359:SF1">
    <property type="entry name" value="MOLYBDOPTERIN SYNTHASE SULFUR CARRIER SUBUNIT"/>
    <property type="match status" value="1"/>
</dbReference>
<sequence length="105" mass="11250">MATTQVPGHFTLLYFASASSFTEKDSETFQAPLSLLGLFNELEKKYPGIRDKVLCRCAVTINLKYVDVDIGSDGGEDEPDGHTSEDALIIKGGDEVALIPPVSSG</sequence>
<dbReference type="GO" id="GO:1990133">
    <property type="term" value="C:molybdopterin adenylyltransferase complex"/>
    <property type="evidence" value="ECO:0007669"/>
    <property type="project" value="TreeGrafter"/>
</dbReference>
<evidence type="ECO:0000256" key="3">
    <source>
        <dbReference type="ARBA" id="ARBA00022741"/>
    </source>
</evidence>
<organism evidence="5 6">
    <name type="scientific">Trichoglossum hirsutum</name>
    <dbReference type="NCBI Taxonomy" id="265104"/>
    <lineage>
        <taxon>Eukaryota</taxon>
        <taxon>Fungi</taxon>
        <taxon>Dikarya</taxon>
        <taxon>Ascomycota</taxon>
        <taxon>Pezizomycotina</taxon>
        <taxon>Geoglossomycetes</taxon>
        <taxon>Geoglossales</taxon>
        <taxon>Geoglossaceae</taxon>
        <taxon>Trichoglossum</taxon>
    </lineage>
</organism>
<dbReference type="CDD" id="cd00754">
    <property type="entry name" value="Ubl_MoaD"/>
    <property type="match status" value="1"/>
</dbReference>
<keyword evidence="1" id="KW-0963">Cytoplasm</keyword>
<dbReference type="InterPro" id="IPR012675">
    <property type="entry name" value="Beta-grasp_dom_sf"/>
</dbReference>
<keyword evidence="4" id="KW-0501">Molybdenum cofactor biosynthesis</keyword>
<reference evidence="5" key="1">
    <citation type="submission" date="2021-03" db="EMBL/GenBank/DDBJ databases">
        <title>Comparative genomics and phylogenomic investigation of the class Geoglossomycetes provide insights into ecological specialization and systematics.</title>
        <authorList>
            <person name="Melie T."/>
            <person name="Pirro S."/>
            <person name="Miller A.N."/>
            <person name="Quandt A."/>
        </authorList>
    </citation>
    <scope>NUCLEOTIDE SEQUENCE</scope>
    <source>
        <strain evidence="5">CAQ_001_2017</strain>
    </source>
</reference>
<dbReference type="GO" id="GO:0000166">
    <property type="term" value="F:nucleotide binding"/>
    <property type="evidence" value="ECO:0007669"/>
    <property type="project" value="UniProtKB-KW"/>
</dbReference>
<evidence type="ECO:0000313" key="6">
    <source>
        <dbReference type="Proteomes" id="UP000750711"/>
    </source>
</evidence>
<dbReference type="Proteomes" id="UP000750711">
    <property type="component" value="Unassembled WGS sequence"/>
</dbReference>
<dbReference type="PANTHER" id="PTHR33359">
    <property type="entry name" value="MOLYBDOPTERIN SYNTHASE SULFUR CARRIER SUBUNIT"/>
    <property type="match status" value="1"/>
</dbReference>
<keyword evidence="6" id="KW-1185">Reference proteome</keyword>
<dbReference type="InterPro" id="IPR044672">
    <property type="entry name" value="MOCS2A"/>
</dbReference>
<dbReference type="InterPro" id="IPR028887">
    <property type="entry name" value="MOCS2A_euk"/>
</dbReference>
<keyword evidence="3" id="KW-0547">Nucleotide-binding</keyword>
<feature type="non-terminal residue" evidence="5">
    <location>
        <position position="105"/>
    </location>
</feature>
<dbReference type="EMBL" id="JAGHQM010003767">
    <property type="protein sequence ID" value="KAH0541637.1"/>
    <property type="molecule type" value="Genomic_DNA"/>
</dbReference>
<evidence type="ECO:0000313" key="5">
    <source>
        <dbReference type="EMBL" id="KAH0541637.1"/>
    </source>
</evidence>
<dbReference type="SUPFAM" id="SSF54285">
    <property type="entry name" value="MoaD/ThiS"/>
    <property type="match status" value="1"/>
</dbReference>
<dbReference type="HAMAP" id="MF_03051">
    <property type="entry name" value="MOCS2A"/>
    <property type="match status" value="1"/>
</dbReference>
<dbReference type="AlphaFoldDB" id="A0A9P8ICF1"/>
<evidence type="ECO:0000256" key="2">
    <source>
        <dbReference type="ARBA" id="ARBA00022553"/>
    </source>
</evidence>
<accession>A0A9P8ICF1</accession>
<protein>
    <recommendedName>
        <fullName evidence="7">MOCS2A</fullName>
    </recommendedName>
</protein>
<name>A0A9P8ICF1_9PEZI</name>
<dbReference type="Gene3D" id="3.10.20.30">
    <property type="match status" value="1"/>
</dbReference>
<gene>
    <name evidence="5" type="ORF">GP486_008699</name>
</gene>
<comment type="caution">
    <text evidence="5">The sequence shown here is derived from an EMBL/GenBank/DDBJ whole genome shotgun (WGS) entry which is preliminary data.</text>
</comment>
<evidence type="ECO:0000256" key="1">
    <source>
        <dbReference type="ARBA" id="ARBA00022490"/>
    </source>
</evidence>
<evidence type="ECO:0000256" key="4">
    <source>
        <dbReference type="ARBA" id="ARBA00023150"/>
    </source>
</evidence>
<proteinExistence type="inferred from homology"/>
<dbReference type="GO" id="GO:0006777">
    <property type="term" value="P:Mo-molybdopterin cofactor biosynthetic process"/>
    <property type="evidence" value="ECO:0007669"/>
    <property type="project" value="UniProtKB-KW"/>
</dbReference>
<keyword evidence="2" id="KW-0597">Phosphoprotein</keyword>
<dbReference type="InterPro" id="IPR016155">
    <property type="entry name" value="Mopterin_synth/thiamin_S_b"/>
</dbReference>
<evidence type="ECO:0008006" key="7">
    <source>
        <dbReference type="Google" id="ProtNLM"/>
    </source>
</evidence>